<evidence type="ECO:0000256" key="4">
    <source>
        <dbReference type="PROSITE-ProRule" id="PRU00433"/>
    </source>
</evidence>
<proteinExistence type="predicted"/>
<evidence type="ECO:0000256" key="2">
    <source>
        <dbReference type="ARBA" id="ARBA00022723"/>
    </source>
</evidence>
<organism evidence="7 8">
    <name type="scientific">Zhongshania borealis</name>
    <dbReference type="NCBI Taxonomy" id="889488"/>
    <lineage>
        <taxon>Bacteria</taxon>
        <taxon>Pseudomonadati</taxon>
        <taxon>Pseudomonadota</taxon>
        <taxon>Gammaproteobacteria</taxon>
        <taxon>Cellvibrionales</taxon>
        <taxon>Spongiibacteraceae</taxon>
        <taxon>Zhongshania</taxon>
    </lineage>
</organism>
<evidence type="ECO:0000313" key="7">
    <source>
        <dbReference type="EMBL" id="GAA4083338.1"/>
    </source>
</evidence>
<dbReference type="SUPFAM" id="SSF46626">
    <property type="entry name" value="Cytochrome c"/>
    <property type="match status" value="1"/>
</dbReference>
<keyword evidence="1 4" id="KW-0349">Heme</keyword>
<evidence type="ECO:0000256" key="1">
    <source>
        <dbReference type="ARBA" id="ARBA00022617"/>
    </source>
</evidence>
<keyword evidence="8" id="KW-1185">Reference proteome</keyword>
<dbReference type="EMBL" id="BAABDM010000001">
    <property type="protein sequence ID" value="GAA4083338.1"/>
    <property type="molecule type" value="Genomic_DNA"/>
</dbReference>
<reference evidence="8" key="1">
    <citation type="journal article" date="2019" name="Int. J. Syst. Evol. Microbiol.">
        <title>The Global Catalogue of Microorganisms (GCM) 10K type strain sequencing project: providing services to taxonomists for standard genome sequencing and annotation.</title>
        <authorList>
            <consortium name="The Broad Institute Genomics Platform"/>
            <consortium name="The Broad Institute Genome Sequencing Center for Infectious Disease"/>
            <person name="Wu L."/>
            <person name="Ma J."/>
        </authorList>
    </citation>
    <scope>NUCLEOTIDE SEQUENCE [LARGE SCALE GENOMIC DNA]</scope>
    <source>
        <strain evidence="8">JCM 17304</strain>
    </source>
</reference>
<dbReference type="Gene3D" id="1.10.760.10">
    <property type="entry name" value="Cytochrome c-like domain"/>
    <property type="match status" value="1"/>
</dbReference>
<feature type="signal peptide" evidence="5">
    <location>
        <begin position="1"/>
        <end position="21"/>
    </location>
</feature>
<gene>
    <name evidence="7" type="ORF">GCM10022414_02610</name>
</gene>
<dbReference type="InterPro" id="IPR036909">
    <property type="entry name" value="Cyt_c-like_dom_sf"/>
</dbReference>
<accession>A0ABP7W8L3</accession>
<dbReference type="PIRSF" id="PIRSF028099">
    <property type="entry name" value="DUF1111"/>
    <property type="match status" value="1"/>
</dbReference>
<evidence type="ECO:0000259" key="6">
    <source>
        <dbReference type="PROSITE" id="PS51007"/>
    </source>
</evidence>
<dbReference type="InterPro" id="IPR010538">
    <property type="entry name" value="DHOR"/>
</dbReference>
<comment type="caution">
    <text evidence="7">The sequence shown here is derived from an EMBL/GenBank/DDBJ whole genome shotgun (WGS) entry which is preliminary data.</text>
</comment>
<dbReference type="RefSeq" id="WP_344931904.1">
    <property type="nucleotide sequence ID" value="NZ_BAABDM010000001.1"/>
</dbReference>
<keyword evidence="3 4" id="KW-0408">Iron</keyword>
<evidence type="ECO:0000256" key="3">
    <source>
        <dbReference type="ARBA" id="ARBA00023004"/>
    </source>
</evidence>
<feature type="domain" description="Cytochrome c" evidence="6">
    <location>
        <begin position="318"/>
        <end position="457"/>
    </location>
</feature>
<dbReference type="PANTHER" id="PTHR30600:SF4">
    <property type="entry name" value="CYTOCHROME C DOMAIN-CONTAINING PROTEIN"/>
    <property type="match status" value="1"/>
</dbReference>
<feature type="chain" id="PRO_5046576838" evidence="5">
    <location>
        <begin position="22"/>
        <end position="457"/>
    </location>
</feature>
<sequence>MPLPSTVLSAILLCGSAIVLSACNNGQPLPIASGGSFTEAKISSRTLERPQPKLSLEEQLDWAVGKSFAKQAWVSAPASTTARDGLGPIFNANSCVACHKANGQGLLPDHGPGLILRIAPVGLHHKNYGEQLQDHATLSSKAEGQIAWREVSLSSPVNDEPLNLAYRQYFISEPRYGNTSDMAVSARLAPALIGLGLLDGIPDETVIALSDPDDRDQNGISGRVAMHWDEQRQRMRPGRFGWKASQPSLLQQIALAFSQDIGIRSPIYPDANCPGNAINCDKELSQDHNAEPEISAKLLAAVTAYIGNLAVPGIQNNPDLQAGYQVFINIGCANCHIPATEILISPFSMQPLTGDTTFRKETIYPFSDLLLHDMGSALADSADTDNTPASEWRTAPLWGLGLRSRQEDNTRLLHDGRADSVHTAILWHGGEAKVSRKNYLQLNEQAQTTLLNFLKAL</sequence>
<keyword evidence="5" id="KW-0732">Signal</keyword>
<keyword evidence="2 4" id="KW-0479">Metal-binding</keyword>
<evidence type="ECO:0000313" key="8">
    <source>
        <dbReference type="Proteomes" id="UP001500392"/>
    </source>
</evidence>
<dbReference type="Pfam" id="PF06537">
    <property type="entry name" value="DHOR"/>
    <property type="match status" value="2"/>
</dbReference>
<dbReference type="PANTHER" id="PTHR30600">
    <property type="entry name" value="CYTOCHROME C PEROXIDASE-RELATED"/>
    <property type="match status" value="1"/>
</dbReference>
<dbReference type="InterPro" id="IPR009056">
    <property type="entry name" value="Cyt_c-like_dom"/>
</dbReference>
<dbReference type="PROSITE" id="PS51007">
    <property type="entry name" value="CYTC"/>
    <property type="match status" value="1"/>
</dbReference>
<dbReference type="Proteomes" id="UP001500392">
    <property type="component" value="Unassembled WGS sequence"/>
</dbReference>
<dbReference type="InterPro" id="IPR051395">
    <property type="entry name" value="Cytochrome_c_Peroxidase/MauG"/>
</dbReference>
<name>A0ABP7W8L3_9GAMM</name>
<evidence type="ECO:0000256" key="5">
    <source>
        <dbReference type="SAM" id="SignalP"/>
    </source>
</evidence>
<protein>
    <submittedName>
        <fullName evidence="7">Di-heme oxidoredictase family protein</fullName>
    </submittedName>
</protein>